<accession>A0A565C3Z8</accession>
<feature type="region of interest" description="Disordered" evidence="1">
    <location>
        <begin position="37"/>
        <end position="71"/>
    </location>
</feature>
<name>A0A565C3Z8_9BRAS</name>
<comment type="caution">
    <text evidence="2">The sequence shown here is derived from an EMBL/GenBank/DDBJ whole genome shotgun (WGS) entry which is preliminary data.</text>
</comment>
<proteinExistence type="predicted"/>
<dbReference type="OrthoDB" id="1108232at2759"/>
<feature type="compositionally biased region" description="Polar residues" evidence="1">
    <location>
        <begin position="60"/>
        <end position="71"/>
    </location>
</feature>
<dbReference type="AlphaFoldDB" id="A0A565C3Z8"/>
<evidence type="ECO:0000313" key="2">
    <source>
        <dbReference type="EMBL" id="VVB08349.1"/>
    </source>
</evidence>
<evidence type="ECO:0000256" key="1">
    <source>
        <dbReference type="SAM" id="MobiDB-lite"/>
    </source>
</evidence>
<organism evidence="2 3">
    <name type="scientific">Arabis nemorensis</name>
    <dbReference type="NCBI Taxonomy" id="586526"/>
    <lineage>
        <taxon>Eukaryota</taxon>
        <taxon>Viridiplantae</taxon>
        <taxon>Streptophyta</taxon>
        <taxon>Embryophyta</taxon>
        <taxon>Tracheophyta</taxon>
        <taxon>Spermatophyta</taxon>
        <taxon>Magnoliopsida</taxon>
        <taxon>eudicotyledons</taxon>
        <taxon>Gunneridae</taxon>
        <taxon>Pentapetalae</taxon>
        <taxon>rosids</taxon>
        <taxon>malvids</taxon>
        <taxon>Brassicales</taxon>
        <taxon>Brassicaceae</taxon>
        <taxon>Arabideae</taxon>
        <taxon>Arabis</taxon>
    </lineage>
</organism>
<feature type="compositionally biased region" description="Basic and acidic residues" evidence="1">
    <location>
        <begin position="38"/>
        <end position="52"/>
    </location>
</feature>
<gene>
    <name evidence="2" type="ORF">ANE_LOCUS18793</name>
</gene>
<reference evidence="2" key="1">
    <citation type="submission" date="2019-07" db="EMBL/GenBank/DDBJ databases">
        <authorList>
            <person name="Dittberner H."/>
        </authorList>
    </citation>
    <scope>NUCLEOTIDE SEQUENCE [LARGE SCALE GENOMIC DNA]</scope>
</reference>
<evidence type="ECO:0000313" key="3">
    <source>
        <dbReference type="Proteomes" id="UP000489600"/>
    </source>
</evidence>
<keyword evidence="3" id="KW-1185">Reference proteome</keyword>
<protein>
    <submittedName>
        <fullName evidence="2">Uncharacterized protein</fullName>
    </submittedName>
</protein>
<dbReference type="EMBL" id="CABITT030000006">
    <property type="protein sequence ID" value="VVB08349.1"/>
    <property type="molecule type" value="Genomic_DNA"/>
</dbReference>
<sequence length="71" mass="7959">MYGVGGSGTVGLVEVYAMRKIYKEKMKTKLAATEVEEEKNNVEENIKTSEMKKPKKNKTLHTNPRVSSADI</sequence>
<dbReference type="Proteomes" id="UP000489600">
    <property type="component" value="Unassembled WGS sequence"/>
</dbReference>